<evidence type="ECO:0000256" key="1">
    <source>
        <dbReference type="ARBA" id="ARBA00022909"/>
    </source>
</evidence>
<dbReference type="InterPro" id="IPR043133">
    <property type="entry name" value="GTP-CH-I_C/QueF"/>
</dbReference>
<sequence length="295" mass="31821">MSSHISTLKTTFAVRTLAAELPAIVRVSNLQCLLSSAGHDAWNRPAKTQPCLLSAEVGFSSPFESAAASDKLGEDTVHYGTLSKALLASLDSYAPASTGDEADGSVQDVLAKLWGDLTGQDLEANEKEGVQAFFKKGTLGKTVRLLSVTVTLPKASLLGEGVSYTATAVFGEESGSVEARALQMKIVRLRVPTLIGVNKNEREAKQMVVTTVTLEGLNRKVDVFTKVEGIVVKALEESSFETLEALGSHLIDRVEEGYVNAQDYHVHILMEKPIAVPLADCPIVEVRRLVKDYHR</sequence>
<dbReference type="EMBL" id="MU864997">
    <property type="protein sequence ID" value="KAK4461124.1"/>
    <property type="molecule type" value="Genomic_DNA"/>
</dbReference>
<name>A0AAV9HM88_9PEZI</name>
<dbReference type="InterPro" id="IPR006157">
    <property type="entry name" value="FolB_dom"/>
</dbReference>
<dbReference type="AlphaFoldDB" id="A0AAV9HM88"/>
<reference evidence="3" key="1">
    <citation type="journal article" date="2023" name="Mol. Phylogenet. Evol.">
        <title>Genome-scale phylogeny and comparative genomics of the fungal order Sordariales.</title>
        <authorList>
            <person name="Hensen N."/>
            <person name="Bonometti L."/>
            <person name="Westerberg I."/>
            <person name="Brannstrom I.O."/>
            <person name="Guillou S."/>
            <person name="Cros-Aarteil S."/>
            <person name="Calhoun S."/>
            <person name="Haridas S."/>
            <person name="Kuo A."/>
            <person name="Mondo S."/>
            <person name="Pangilinan J."/>
            <person name="Riley R."/>
            <person name="LaButti K."/>
            <person name="Andreopoulos B."/>
            <person name="Lipzen A."/>
            <person name="Chen C."/>
            <person name="Yan M."/>
            <person name="Daum C."/>
            <person name="Ng V."/>
            <person name="Clum A."/>
            <person name="Steindorff A."/>
            <person name="Ohm R.A."/>
            <person name="Martin F."/>
            <person name="Silar P."/>
            <person name="Natvig D.O."/>
            <person name="Lalanne C."/>
            <person name="Gautier V."/>
            <person name="Ament-Velasquez S.L."/>
            <person name="Kruys A."/>
            <person name="Hutchinson M.I."/>
            <person name="Powell A.J."/>
            <person name="Barry K."/>
            <person name="Miller A.N."/>
            <person name="Grigoriev I.V."/>
            <person name="Debuchy R."/>
            <person name="Gladieux P."/>
            <person name="Hiltunen Thoren M."/>
            <person name="Johannesson H."/>
        </authorList>
    </citation>
    <scope>NUCLEOTIDE SEQUENCE</scope>
    <source>
        <strain evidence="3">PSN324</strain>
    </source>
</reference>
<gene>
    <name evidence="3" type="ORF">QBC42DRAFT_270854</name>
</gene>
<feature type="domain" description="Dihydroneopterin aldolase/epimerase" evidence="2">
    <location>
        <begin position="184"/>
        <end position="288"/>
    </location>
</feature>
<dbReference type="Pfam" id="PF02152">
    <property type="entry name" value="FolB"/>
    <property type="match status" value="1"/>
</dbReference>
<dbReference type="Proteomes" id="UP001321749">
    <property type="component" value="Unassembled WGS sequence"/>
</dbReference>
<keyword evidence="1" id="KW-0289">Folate biosynthesis</keyword>
<accession>A0AAV9HM88</accession>
<comment type="caution">
    <text evidence="3">The sequence shown here is derived from an EMBL/GenBank/DDBJ whole genome shotgun (WGS) entry which is preliminary data.</text>
</comment>
<proteinExistence type="predicted"/>
<evidence type="ECO:0000313" key="3">
    <source>
        <dbReference type="EMBL" id="KAK4461124.1"/>
    </source>
</evidence>
<evidence type="ECO:0000313" key="4">
    <source>
        <dbReference type="Proteomes" id="UP001321749"/>
    </source>
</evidence>
<keyword evidence="4" id="KW-1185">Reference proteome</keyword>
<dbReference type="GO" id="GO:0004150">
    <property type="term" value="F:dihydroneopterin aldolase activity"/>
    <property type="evidence" value="ECO:0007669"/>
    <property type="project" value="InterPro"/>
</dbReference>
<evidence type="ECO:0000259" key="2">
    <source>
        <dbReference type="SMART" id="SM00905"/>
    </source>
</evidence>
<dbReference type="SMART" id="SM00905">
    <property type="entry name" value="FolB"/>
    <property type="match status" value="1"/>
</dbReference>
<dbReference type="GO" id="GO:0046656">
    <property type="term" value="P:folic acid biosynthetic process"/>
    <property type="evidence" value="ECO:0007669"/>
    <property type="project" value="UniProtKB-KW"/>
</dbReference>
<organism evidence="3 4">
    <name type="scientific">Cladorrhinum samala</name>
    <dbReference type="NCBI Taxonomy" id="585594"/>
    <lineage>
        <taxon>Eukaryota</taxon>
        <taxon>Fungi</taxon>
        <taxon>Dikarya</taxon>
        <taxon>Ascomycota</taxon>
        <taxon>Pezizomycotina</taxon>
        <taxon>Sordariomycetes</taxon>
        <taxon>Sordariomycetidae</taxon>
        <taxon>Sordariales</taxon>
        <taxon>Podosporaceae</taxon>
        <taxon>Cladorrhinum</taxon>
    </lineage>
</organism>
<dbReference type="SUPFAM" id="SSF55620">
    <property type="entry name" value="Tetrahydrobiopterin biosynthesis enzymes-like"/>
    <property type="match status" value="1"/>
</dbReference>
<protein>
    <recommendedName>
        <fullName evidence="2">Dihydroneopterin aldolase/epimerase domain-containing protein</fullName>
    </recommendedName>
</protein>
<reference evidence="3" key="2">
    <citation type="submission" date="2023-06" db="EMBL/GenBank/DDBJ databases">
        <authorList>
            <consortium name="Lawrence Berkeley National Laboratory"/>
            <person name="Mondo S.J."/>
            <person name="Hensen N."/>
            <person name="Bonometti L."/>
            <person name="Westerberg I."/>
            <person name="Brannstrom I.O."/>
            <person name="Guillou S."/>
            <person name="Cros-Aarteil S."/>
            <person name="Calhoun S."/>
            <person name="Haridas S."/>
            <person name="Kuo A."/>
            <person name="Pangilinan J."/>
            <person name="Riley R."/>
            <person name="Labutti K."/>
            <person name="Andreopoulos B."/>
            <person name="Lipzen A."/>
            <person name="Chen C."/>
            <person name="Yanf M."/>
            <person name="Daum C."/>
            <person name="Ng V."/>
            <person name="Clum A."/>
            <person name="Steindorff A."/>
            <person name="Ohm R."/>
            <person name="Martin F."/>
            <person name="Silar P."/>
            <person name="Natvig D."/>
            <person name="Lalanne C."/>
            <person name="Gautier V."/>
            <person name="Ament-Velasquez S.L."/>
            <person name="Kruys A."/>
            <person name="Hutchinson M.I."/>
            <person name="Powell A.J."/>
            <person name="Barry K."/>
            <person name="Miller A.N."/>
            <person name="Grigoriev I.V."/>
            <person name="Debuchy R."/>
            <person name="Gladieux P."/>
            <person name="Thoren M.H."/>
            <person name="Johannesson H."/>
        </authorList>
    </citation>
    <scope>NUCLEOTIDE SEQUENCE</scope>
    <source>
        <strain evidence="3">PSN324</strain>
    </source>
</reference>
<dbReference type="Gene3D" id="3.30.1130.10">
    <property type="match status" value="2"/>
</dbReference>